<evidence type="ECO:0000313" key="2">
    <source>
        <dbReference type="EMBL" id="KAJ9608966.1"/>
    </source>
</evidence>
<dbReference type="InterPro" id="IPR011059">
    <property type="entry name" value="Metal-dep_hydrolase_composite"/>
</dbReference>
<dbReference type="InterPro" id="IPR032466">
    <property type="entry name" value="Metal_Hydrolase"/>
</dbReference>
<reference evidence="2" key="1">
    <citation type="submission" date="2022-10" db="EMBL/GenBank/DDBJ databases">
        <title>Culturing micro-colonial fungi from biological soil crusts in the Mojave desert and describing Neophaeococcomyces mojavensis, and introducing the new genera and species Taxawa tesnikishii.</title>
        <authorList>
            <person name="Kurbessoian T."/>
            <person name="Stajich J.E."/>
        </authorList>
    </citation>
    <scope>NUCLEOTIDE SEQUENCE</scope>
    <source>
        <strain evidence="2">TK_41</strain>
    </source>
</reference>
<dbReference type="InterPro" id="IPR006680">
    <property type="entry name" value="Amidohydro-rel"/>
</dbReference>
<accession>A0AA39CI77</accession>
<dbReference type="Pfam" id="PF01979">
    <property type="entry name" value="Amidohydro_1"/>
    <property type="match status" value="1"/>
</dbReference>
<evidence type="ECO:0000313" key="3">
    <source>
        <dbReference type="Proteomes" id="UP001172673"/>
    </source>
</evidence>
<sequence>MDTFVIEGVRLFDGAEVIEDASVLVENGIIKQVGHRLNKNGVAVISKPGHTLLPGLIEAHSHPYGESRLSEQAFRFGITTLVDMHNVHEKAVLQKKWAKERKDFPDIKSCHYAATIDGGWPAWVEKKLGISDETTFKSWPNVAEETDAAPYVGRAVANGADFIKLMHEDGRAIGIGPGELIQPREAVQAAVVAAAHRRGLKVVAHALSLKDTVEVLRSGVDGLTHTFFDEPINAEVIELYKQQNAWVNPTLAAVGSLTCESKDIVQRFSEDPRVKRRVSDGDVELMHHCLHMKSPGARWEYAIDSVRQLKRAGIDIICGSDSAAGAPGVVFGVNLHVEMYLLVTKVGMTPKEVLRATTSLTADRFGWTDRGRIAPGLKADMLLVDGNPLDDIGNLLNIRSIWRDGMLFEGHSGFPLE</sequence>
<dbReference type="Gene3D" id="2.30.40.10">
    <property type="entry name" value="Urease, subunit C, domain 1"/>
    <property type="match status" value="1"/>
</dbReference>
<dbReference type="SUPFAM" id="SSF51556">
    <property type="entry name" value="Metallo-dependent hydrolases"/>
    <property type="match status" value="1"/>
</dbReference>
<dbReference type="Gene3D" id="1.20.58.520">
    <property type="entry name" value="Amidohydrolase"/>
    <property type="match status" value="1"/>
</dbReference>
<dbReference type="GO" id="GO:0016810">
    <property type="term" value="F:hydrolase activity, acting on carbon-nitrogen (but not peptide) bonds"/>
    <property type="evidence" value="ECO:0007669"/>
    <property type="project" value="InterPro"/>
</dbReference>
<protein>
    <recommendedName>
        <fullName evidence="1">Amidohydrolase-related domain-containing protein</fullName>
    </recommendedName>
</protein>
<dbReference type="PANTHER" id="PTHR43135">
    <property type="entry name" value="ALPHA-D-RIBOSE 1-METHYLPHOSPHONATE 5-TRIPHOSPHATE DIPHOSPHATASE"/>
    <property type="match status" value="1"/>
</dbReference>
<dbReference type="SUPFAM" id="SSF51338">
    <property type="entry name" value="Composite domain of metallo-dependent hydrolases"/>
    <property type="match status" value="1"/>
</dbReference>
<dbReference type="Proteomes" id="UP001172673">
    <property type="component" value="Unassembled WGS sequence"/>
</dbReference>
<dbReference type="EMBL" id="JAPDRK010000009">
    <property type="protein sequence ID" value="KAJ9608966.1"/>
    <property type="molecule type" value="Genomic_DNA"/>
</dbReference>
<dbReference type="AlphaFoldDB" id="A0AA39CI77"/>
<feature type="domain" description="Amidohydrolase-related" evidence="1">
    <location>
        <begin position="52"/>
        <end position="397"/>
    </location>
</feature>
<dbReference type="InterPro" id="IPR051781">
    <property type="entry name" value="Metallo-dep_Hydrolase"/>
</dbReference>
<organism evidence="2 3">
    <name type="scientific">Cladophialophora chaetospira</name>
    <dbReference type="NCBI Taxonomy" id="386627"/>
    <lineage>
        <taxon>Eukaryota</taxon>
        <taxon>Fungi</taxon>
        <taxon>Dikarya</taxon>
        <taxon>Ascomycota</taxon>
        <taxon>Pezizomycotina</taxon>
        <taxon>Eurotiomycetes</taxon>
        <taxon>Chaetothyriomycetidae</taxon>
        <taxon>Chaetothyriales</taxon>
        <taxon>Herpotrichiellaceae</taxon>
        <taxon>Cladophialophora</taxon>
    </lineage>
</organism>
<proteinExistence type="predicted"/>
<evidence type="ECO:0000259" key="1">
    <source>
        <dbReference type="Pfam" id="PF01979"/>
    </source>
</evidence>
<comment type="caution">
    <text evidence="2">The sequence shown here is derived from an EMBL/GenBank/DDBJ whole genome shotgun (WGS) entry which is preliminary data.</text>
</comment>
<dbReference type="PANTHER" id="PTHR43135:SF3">
    <property type="entry name" value="ALPHA-D-RIBOSE 1-METHYLPHOSPHONATE 5-TRIPHOSPHATE DIPHOSPHATASE"/>
    <property type="match status" value="1"/>
</dbReference>
<keyword evidence="3" id="KW-1185">Reference proteome</keyword>
<gene>
    <name evidence="2" type="ORF">H2200_006737</name>
</gene>
<dbReference type="Gene3D" id="3.30.110.90">
    <property type="entry name" value="Amidohydrolase"/>
    <property type="match status" value="1"/>
</dbReference>
<name>A0AA39CI77_9EURO</name>
<dbReference type="Gene3D" id="3.40.50.10910">
    <property type="entry name" value="Amidohydrolase"/>
    <property type="match status" value="1"/>
</dbReference>